<comment type="domain">
    <text evidence="5">The RxLR-dEER motif acts to carry the protein into the host cell cytoplasm through binding to cell surface phosphatidylinositol-3-phosphate.</text>
</comment>
<protein>
    <recommendedName>
        <fullName evidence="5">RxLR effector protein</fullName>
    </recommendedName>
</protein>
<name>A0A9W6XIL8_9STRA</name>
<evidence type="ECO:0000256" key="1">
    <source>
        <dbReference type="ARBA" id="ARBA00004613"/>
    </source>
</evidence>
<organism evidence="6 7">
    <name type="scientific">Phytophthora fragariaefolia</name>
    <dbReference type="NCBI Taxonomy" id="1490495"/>
    <lineage>
        <taxon>Eukaryota</taxon>
        <taxon>Sar</taxon>
        <taxon>Stramenopiles</taxon>
        <taxon>Oomycota</taxon>
        <taxon>Peronosporomycetes</taxon>
        <taxon>Peronosporales</taxon>
        <taxon>Peronosporaceae</taxon>
        <taxon>Phytophthora</taxon>
    </lineage>
</organism>
<accession>A0A9W6XIL8</accession>
<evidence type="ECO:0000256" key="3">
    <source>
        <dbReference type="ARBA" id="ARBA00022525"/>
    </source>
</evidence>
<gene>
    <name evidence="6" type="ORF">Pfra01_001159100</name>
</gene>
<sequence>MRALRVILICAATVISSRANLAEAADVTSTHLSITMPTGVAKSSQPVSKRLLRSHKMQNVDTEERGFERLAAKLDDNEVLKHLKTVQDMTLTKAFQKLQTTGLPWEKRETIHTFVVLSADDRAAVLKLLTQRSAAKLK</sequence>
<feature type="signal peptide" evidence="5">
    <location>
        <begin position="1"/>
        <end position="24"/>
    </location>
</feature>
<dbReference type="InterPro" id="IPR031825">
    <property type="entry name" value="RXLR"/>
</dbReference>
<comment type="function">
    <text evidence="5">Effector that suppresses plant defense responses during pathogen infection.</text>
</comment>
<dbReference type="Pfam" id="PF16810">
    <property type="entry name" value="RXLR"/>
    <property type="match status" value="1"/>
</dbReference>
<evidence type="ECO:0000313" key="7">
    <source>
        <dbReference type="Proteomes" id="UP001165121"/>
    </source>
</evidence>
<evidence type="ECO:0000313" key="6">
    <source>
        <dbReference type="EMBL" id="GMF39242.1"/>
    </source>
</evidence>
<comment type="caution">
    <text evidence="6">The sequence shown here is derived from an EMBL/GenBank/DDBJ whole genome shotgun (WGS) entry which is preliminary data.</text>
</comment>
<reference evidence="6" key="1">
    <citation type="submission" date="2023-04" db="EMBL/GenBank/DDBJ databases">
        <title>Phytophthora fragariaefolia NBRC 109709.</title>
        <authorList>
            <person name="Ichikawa N."/>
            <person name="Sato H."/>
            <person name="Tonouchi N."/>
        </authorList>
    </citation>
    <scope>NUCLEOTIDE SEQUENCE</scope>
    <source>
        <strain evidence="6">NBRC 109709</strain>
    </source>
</reference>
<dbReference type="EMBL" id="BSXT01001145">
    <property type="protein sequence ID" value="GMF39242.1"/>
    <property type="molecule type" value="Genomic_DNA"/>
</dbReference>
<evidence type="ECO:0000256" key="2">
    <source>
        <dbReference type="ARBA" id="ARBA00010400"/>
    </source>
</evidence>
<keyword evidence="7" id="KW-1185">Reference proteome</keyword>
<evidence type="ECO:0000256" key="4">
    <source>
        <dbReference type="ARBA" id="ARBA00022729"/>
    </source>
</evidence>
<comment type="similarity">
    <text evidence="2 5">Belongs to the RxLR effector family.</text>
</comment>
<proteinExistence type="inferred from homology"/>
<keyword evidence="4 5" id="KW-0732">Signal</keyword>
<evidence type="ECO:0000256" key="5">
    <source>
        <dbReference type="RuleBase" id="RU367124"/>
    </source>
</evidence>
<dbReference type="Proteomes" id="UP001165121">
    <property type="component" value="Unassembled WGS sequence"/>
</dbReference>
<dbReference type="AlphaFoldDB" id="A0A9W6XIL8"/>
<feature type="chain" id="PRO_5045004544" description="RxLR effector protein" evidence="5">
    <location>
        <begin position="25"/>
        <end position="138"/>
    </location>
</feature>
<keyword evidence="3 5" id="KW-0964">Secreted</keyword>
<comment type="subcellular location">
    <subcellularLocation>
        <location evidence="1 5">Secreted</location>
    </subcellularLocation>
</comment>